<gene>
    <name evidence="1" type="ORF">METZ01_LOCUS36627</name>
</gene>
<dbReference type="InterPro" id="IPR029058">
    <property type="entry name" value="AB_hydrolase_fold"/>
</dbReference>
<dbReference type="InterPro" id="IPR021440">
    <property type="entry name" value="DUF3089"/>
</dbReference>
<name>A0A381R2E7_9ZZZZ</name>
<protein>
    <recommendedName>
        <fullName evidence="2">DUF3089 domain-containing protein</fullName>
    </recommendedName>
</protein>
<evidence type="ECO:0008006" key="2">
    <source>
        <dbReference type="Google" id="ProtNLM"/>
    </source>
</evidence>
<organism evidence="1">
    <name type="scientific">marine metagenome</name>
    <dbReference type="NCBI Taxonomy" id="408172"/>
    <lineage>
        <taxon>unclassified sequences</taxon>
        <taxon>metagenomes</taxon>
        <taxon>ecological metagenomes</taxon>
    </lineage>
</organism>
<dbReference type="AlphaFoldDB" id="A0A381R2E7"/>
<evidence type="ECO:0000313" key="1">
    <source>
        <dbReference type="EMBL" id="SUZ83773.1"/>
    </source>
</evidence>
<dbReference type="Pfam" id="PF11288">
    <property type="entry name" value="DUF3089"/>
    <property type="match status" value="1"/>
</dbReference>
<sequence>MSEFNNSSEYSSEEYGSFIPSEPPNYYELDSWAVHPLKKNKELNSFINGNEKLNINVFFIHPTLFWDNKNTSWNSDIYDPKMRYFVNSSSVKYQASAWASVGDLFVPHYRQAHIRVFRESFWLNGGEQAYELAYTDVKKAFEIFLEKYNDNKPIIIAGHSQGAGHAKKILQEFFDGKPLQKKLVAAYLIGTKITEKDFINLKLMNTKDETGGFVTWNTYRLMSERKTKKASLTVNQDWIKGALCSNPIRWDTNKTSNYEDHKGFLYFNKKIYPNTVKIEHIDNKVYIKLPKMGIFKKILVSTVKDYHKADISLFWEDIRINSINRAKVFLNK</sequence>
<accession>A0A381R2E7</accession>
<proteinExistence type="predicted"/>
<reference evidence="1" key="1">
    <citation type="submission" date="2018-05" db="EMBL/GenBank/DDBJ databases">
        <authorList>
            <person name="Lanie J.A."/>
            <person name="Ng W.-L."/>
            <person name="Kazmierczak K.M."/>
            <person name="Andrzejewski T.M."/>
            <person name="Davidsen T.M."/>
            <person name="Wayne K.J."/>
            <person name="Tettelin H."/>
            <person name="Glass J.I."/>
            <person name="Rusch D."/>
            <person name="Podicherti R."/>
            <person name="Tsui H.-C.T."/>
            <person name="Winkler M.E."/>
        </authorList>
    </citation>
    <scope>NUCLEOTIDE SEQUENCE</scope>
</reference>
<dbReference type="EMBL" id="UINC01001566">
    <property type="protein sequence ID" value="SUZ83773.1"/>
    <property type="molecule type" value="Genomic_DNA"/>
</dbReference>
<dbReference type="SUPFAM" id="SSF53474">
    <property type="entry name" value="alpha/beta-Hydrolases"/>
    <property type="match status" value="1"/>
</dbReference>